<sequence length="189" mass="21375">MALVLAGCTHSGGIKPANTGIQVLQIDWKHISDKLDYAPMVEDSILMFQLEATNECLIGEVTKLIYQNDLIYIADNLGKRVFVFDTTSKLQADIHRVGNGPGEYTHISCFAVHGTEMVIFDHFLGKFFFFDAEGRFLREKPADGIWTEDLFCIGDKLYLPNSSRTHEGCYHLFALDLKEGDKLEKHLPF</sequence>
<dbReference type="EMBL" id="JACOOG010000001">
    <property type="protein sequence ID" value="MBC5590491.1"/>
    <property type="molecule type" value="Genomic_DNA"/>
</dbReference>
<dbReference type="Proteomes" id="UP000600230">
    <property type="component" value="Unassembled WGS sequence"/>
</dbReference>
<proteinExistence type="predicted"/>
<evidence type="ECO:0000313" key="2">
    <source>
        <dbReference type="Proteomes" id="UP000600230"/>
    </source>
</evidence>
<keyword evidence="2" id="KW-1185">Reference proteome</keyword>
<comment type="caution">
    <text evidence="1">The sequence shown here is derived from an EMBL/GenBank/DDBJ whole genome shotgun (WGS) entry which is preliminary data.</text>
</comment>
<dbReference type="Gene3D" id="2.120.10.30">
    <property type="entry name" value="TolB, C-terminal domain"/>
    <property type="match status" value="1"/>
</dbReference>
<reference evidence="1 2" key="1">
    <citation type="submission" date="2020-08" db="EMBL/GenBank/DDBJ databases">
        <title>Genome public.</title>
        <authorList>
            <person name="Liu C."/>
            <person name="Sun Q."/>
        </authorList>
    </citation>
    <scope>NUCLEOTIDE SEQUENCE [LARGE SCALE GENOMIC DNA]</scope>
    <source>
        <strain evidence="1 2">NSJ-21</strain>
    </source>
</reference>
<organism evidence="1 2">
    <name type="scientific">Bacteroides parvus</name>
    <dbReference type="NCBI Taxonomy" id="2763025"/>
    <lineage>
        <taxon>Bacteria</taxon>
        <taxon>Pseudomonadati</taxon>
        <taxon>Bacteroidota</taxon>
        <taxon>Bacteroidia</taxon>
        <taxon>Bacteroidales</taxon>
        <taxon>Bacteroidaceae</taxon>
        <taxon>Bacteroides</taxon>
    </lineage>
</organism>
<name>A0ABR7BYT2_9BACE</name>
<dbReference type="Pfam" id="PF17170">
    <property type="entry name" value="DUF5128"/>
    <property type="match status" value="1"/>
</dbReference>
<dbReference type="SUPFAM" id="SSF63825">
    <property type="entry name" value="YWTD domain"/>
    <property type="match status" value="1"/>
</dbReference>
<accession>A0ABR7BYT2</accession>
<evidence type="ECO:0000313" key="1">
    <source>
        <dbReference type="EMBL" id="MBC5590491.1"/>
    </source>
</evidence>
<dbReference type="InterPro" id="IPR011042">
    <property type="entry name" value="6-blade_b-propeller_TolB-like"/>
</dbReference>
<dbReference type="RefSeq" id="WP_181757434.1">
    <property type="nucleotide sequence ID" value="NZ_JACOOG010000001.1"/>
</dbReference>
<gene>
    <name evidence="1" type="ORF">H8S53_04365</name>
</gene>
<protein>
    <submittedName>
        <fullName evidence="1">6-bladed beta-propeller</fullName>
    </submittedName>
</protein>